<reference evidence="4" key="1">
    <citation type="journal article" date="2013" name="Science">
        <title>The Amborella genome and the evolution of flowering plants.</title>
        <authorList>
            <consortium name="Amborella Genome Project"/>
        </authorList>
    </citation>
    <scope>NUCLEOTIDE SEQUENCE [LARGE SCALE GENOMIC DNA]</scope>
</reference>
<feature type="region of interest" description="Disordered" evidence="1">
    <location>
        <begin position="302"/>
        <end position="380"/>
    </location>
</feature>
<keyword evidence="2" id="KW-0472">Membrane</keyword>
<keyword evidence="4" id="KW-1185">Reference proteome</keyword>
<dbReference type="HOGENOM" id="CLU_025019_0_0_1"/>
<dbReference type="AlphaFoldDB" id="W1P2T1"/>
<dbReference type="eggNOG" id="ENOG502QU1E">
    <property type="taxonomic scope" value="Eukaryota"/>
</dbReference>
<accession>W1P2T1</accession>
<sequence>MNHALVRFPQSSAMVWARPTVLFVPSNLTLKRAHGLVASLALSSSKCRRRKNKLRPKLLRTLPKPALLDTQQQKFSDFVIEPDRFDHNTISEELCMAPLPLEEENLEVEIHGFNQAEVISHGFPDSFSSRSVIHLVLSLVGVFVFQTACAVWVLGSANFDDKLGKLEENSDGSSSSSSPNIKNGLFSSGRKDGYFAKLSTGEAELGERISLIRSMAREARANERKRLKEDDPFVSLEENDTFVETTKNLSAPVKFQTPIEKEVDKHLEILPRLVPKRLKDSTELPVKSLTKVLDVQNLIGKSRSRKASRKNSPYKYRQNLDGIVKEADKNRSKSVQARAPWGSRGSSSDKNGEGSKRKATSADVDGRNGNSHSVLGREKHNMEDEIGFSKVLDGKLERMLDGKLERKDEGTKERIQPRIEAIDLQTADTKGTNQSSPTELQENMGSYKTRESSAHHGETEKIINFVNEINQIKLPLPLSSSPLKSDVSDHEIVERLESGKEASTSDQVDVADNWEQDVTNDFPVGEINHLGGSHVSTESGKGMKNSYRSFKTEYKEESNTSTVTGDSVHYVDQVSENMLRELKDNELGNEKDQWWKNLRYVLAIFLYRGADGSKGLYSLKMGHSPIGEGSSHTIMFEDRGDANNFCYLLESFFKDLGDAQAKAVPLTINELDEAVQSGRMNVKVVRKGQLRLYAGQALEEVEKTLRSL</sequence>
<dbReference type="EMBL" id="KI394661">
    <property type="protein sequence ID" value="ERN02208.1"/>
    <property type="molecule type" value="Genomic_DNA"/>
</dbReference>
<keyword evidence="2" id="KW-0812">Transmembrane</keyword>
<feature type="transmembrane region" description="Helical" evidence="2">
    <location>
        <begin position="132"/>
        <end position="155"/>
    </location>
</feature>
<evidence type="ECO:0000313" key="3">
    <source>
        <dbReference type="EMBL" id="ERN02208.1"/>
    </source>
</evidence>
<dbReference type="OMA" id="MAVFRCA"/>
<gene>
    <name evidence="3" type="ORF">AMTR_s00045p00210490</name>
</gene>
<name>W1P2T1_AMBTC</name>
<evidence type="ECO:0000256" key="1">
    <source>
        <dbReference type="SAM" id="MobiDB-lite"/>
    </source>
</evidence>
<feature type="region of interest" description="Disordered" evidence="1">
    <location>
        <begin position="427"/>
        <end position="446"/>
    </location>
</feature>
<evidence type="ECO:0000256" key="2">
    <source>
        <dbReference type="SAM" id="Phobius"/>
    </source>
</evidence>
<dbReference type="PANTHER" id="PTHR34962:SF3">
    <property type="entry name" value="ABC SUBFAMILY C PROTEIN"/>
    <property type="match status" value="1"/>
</dbReference>
<proteinExistence type="predicted"/>
<dbReference type="OrthoDB" id="1894577at2759"/>
<organism evidence="3 4">
    <name type="scientific">Amborella trichopoda</name>
    <dbReference type="NCBI Taxonomy" id="13333"/>
    <lineage>
        <taxon>Eukaryota</taxon>
        <taxon>Viridiplantae</taxon>
        <taxon>Streptophyta</taxon>
        <taxon>Embryophyta</taxon>
        <taxon>Tracheophyta</taxon>
        <taxon>Spermatophyta</taxon>
        <taxon>Magnoliopsida</taxon>
        <taxon>Amborellales</taxon>
        <taxon>Amborellaceae</taxon>
        <taxon>Amborella</taxon>
    </lineage>
</organism>
<dbReference type="Gramene" id="ERN02208">
    <property type="protein sequence ID" value="ERN02208"/>
    <property type="gene ID" value="AMTR_s00045p00210490"/>
</dbReference>
<dbReference type="Proteomes" id="UP000017836">
    <property type="component" value="Unassembled WGS sequence"/>
</dbReference>
<dbReference type="PANTHER" id="PTHR34962">
    <property type="entry name" value="EMBRYO DEFECTIVE 1703-RELATED"/>
    <property type="match status" value="1"/>
</dbReference>
<dbReference type="Pfam" id="PF11360">
    <property type="entry name" value="DUF3110"/>
    <property type="match status" value="1"/>
</dbReference>
<keyword evidence="2" id="KW-1133">Transmembrane helix</keyword>
<evidence type="ECO:0000313" key="4">
    <source>
        <dbReference type="Proteomes" id="UP000017836"/>
    </source>
</evidence>
<dbReference type="InterPro" id="IPR021503">
    <property type="entry name" value="DUF3110"/>
</dbReference>
<protein>
    <submittedName>
        <fullName evidence="3">Uncharacterized protein</fullName>
    </submittedName>
</protein>